<proteinExistence type="inferred from homology"/>
<dbReference type="OrthoDB" id="9807246at2"/>
<dbReference type="EMBL" id="CAUM01000073">
    <property type="protein sequence ID" value="CCV05680.1"/>
    <property type="molecule type" value="Genomic_DNA"/>
</dbReference>
<dbReference type="STRING" id="1297569.MESS2_1640008"/>
<dbReference type="InterPro" id="IPR006913">
    <property type="entry name" value="CENP-V/GFA"/>
</dbReference>
<name>M5ENC8_9HYPH</name>
<dbReference type="PANTHER" id="PTHR33337:SF40">
    <property type="entry name" value="CENP-V_GFA DOMAIN-CONTAINING PROTEIN-RELATED"/>
    <property type="match status" value="1"/>
</dbReference>
<dbReference type="Gene3D" id="3.90.1590.10">
    <property type="entry name" value="glutathione-dependent formaldehyde- activating enzyme (gfa)"/>
    <property type="match status" value="1"/>
</dbReference>
<dbReference type="PANTHER" id="PTHR33337">
    <property type="entry name" value="GFA DOMAIN-CONTAINING PROTEIN"/>
    <property type="match status" value="1"/>
</dbReference>
<dbReference type="AlphaFoldDB" id="M5ENC8"/>
<feature type="domain" description="CENP-V/GFA" evidence="5">
    <location>
        <begin position="5"/>
        <end position="113"/>
    </location>
</feature>
<dbReference type="Proteomes" id="UP000012062">
    <property type="component" value="Unassembled WGS sequence"/>
</dbReference>
<sequence length="148" mass="16873">MNRVETGACFCGAIKAEMHGEPFWICSDHDDDCRKALGSPLTVWVGYRSAEFKLLTGTPKTFSKTRGVLRGFCSDCGTSISYFDQGLPEELYLAIGFFDHPERFPPQAHAYWHMRLPWVDFRDELPRVETYSRQRDPSFGNPSERGGI</sequence>
<evidence type="ECO:0000256" key="1">
    <source>
        <dbReference type="ARBA" id="ARBA00005495"/>
    </source>
</evidence>
<evidence type="ECO:0000259" key="5">
    <source>
        <dbReference type="PROSITE" id="PS51891"/>
    </source>
</evidence>
<evidence type="ECO:0000313" key="7">
    <source>
        <dbReference type="Proteomes" id="UP000012062"/>
    </source>
</evidence>
<evidence type="ECO:0000256" key="3">
    <source>
        <dbReference type="ARBA" id="ARBA00022833"/>
    </source>
</evidence>
<keyword evidence="7" id="KW-1185">Reference proteome</keyword>
<keyword evidence="3" id="KW-0862">Zinc</keyword>
<dbReference type="PROSITE" id="PS51891">
    <property type="entry name" value="CENP_V_GFA"/>
    <property type="match status" value="1"/>
</dbReference>
<evidence type="ECO:0000256" key="2">
    <source>
        <dbReference type="ARBA" id="ARBA00022723"/>
    </source>
</evidence>
<dbReference type="eggNOG" id="COG3791">
    <property type="taxonomic scope" value="Bacteria"/>
</dbReference>
<dbReference type="GO" id="GO:0016846">
    <property type="term" value="F:carbon-sulfur lyase activity"/>
    <property type="evidence" value="ECO:0007669"/>
    <property type="project" value="InterPro"/>
</dbReference>
<keyword evidence="2" id="KW-0479">Metal-binding</keyword>
<dbReference type="InterPro" id="IPR011057">
    <property type="entry name" value="Mss4-like_sf"/>
</dbReference>
<reference evidence="6 7" key="1">
    <citation type="submission" date="2013-02" db="EMBL/GenBank/DDBJ databases">
        <authorList>
            <person name="Genoscope - CEA"/>
        </authorList>
    </citation>
    <scope>NUCLEOTIDE SEQUENCE [LARGE SCALE GENOMIC DNA]</scope>
    <source>
        <strain evidence="6 7">STM 2683</strain>
    </source>
</reference>
<keyword evidence="4" id="KW-0456">Lyase</keyword>
<organism evidence="6 7">
    <name type="scientific">Mesorhizobium metallidurans STM 2683</name>
    <dbReference type="NCBI Taxonomy" id="1297569"/>
    <lineage>
        <taxon>Bacteria</taxon>
        <taxon>Pseudomonadati</taxon>
        <taxon>Pseudomonadota</taxon>
        <taxon>Alphaproteobacteria</taxon>
        <taxon>Hyphomicrobiales</taxon>
        <taxon>Phyllobacteriaceae</taxon>
        <taxon>Mesorhizobium</taxon>
    </lineage>
</organism>
<comment type="similarity">
    <text evidence="1">Belongs to the Gfa family.</text>
</comment>
<accession>M5ENC8</accession>
<evidence type="ECO:0000313" key="6">
    <source>
        <dbReference type="EMBL" id="CCV05680.1"/>
    </source>
</evidence>
<dbReference type="RefSeq" id="WP_008874628.1">
    <property type="nucleotide sequence ID" value="NZ_CAUM01000073.1"/>
</dbReference>
<dbReference type="Pfam" id="PF04828">
    <property type="entry name" value="GFA"/>
    <property type="match status" value="1"/>
</dbReference>
<dbReference type="GO" id="GO:0046872">
    <property type="term" value="F:metal ion binding"/>
    <property type="evidence" value="ECO:0007669"/>
    <property type="project" value="UniProtKB-KW"/>
</dbReference>
<evidence type="ECO:0000256" key="4">
    <source>
        <dbReference type="ARBA" id="ARBA00023239"/>
    </source>
</evidence>
<dbReference type="SUPFAM" id="SSF51316">
    <property type="entry name" value="Mss4-like"/>
    <property type="match status" value="1"/>
</dbReference>
<protein>
    <submittedName>
        <fullName evidence="6">Glutathione-dependent formaldehyde-activating GFA</fullName>
    </submittedName>
</protein>
<gene>
    <name evidence="6" type="ORF">MESS2_1640008</name>
</gene>
<comment type="caution">
    <text evidence="6">The sequence shown here is derived from an EMBL/GenBank/DDBJ whole genome shotgun (WGS) entry which is preliminary data.</text>
</comment>